<keyword evidence="1 2" id="KW-0238">DNA-binding</keyword>
<name>A0ABY4DVF1_9NEIS</name>
<dbReference type="Gene3D" id="1.10.357.10">
    <property type="entry name" value="Tetracycline Repressor, domain 2"/>
    <property type="match status" value="1"/>
</dbReference>
<organism evidence="4 5">
    <name type="scientific">Uruburuella testudinis</name>
    <dbReference type="NCBI Taxonomy" id="1282863"/>
    <lineage>
        <taxon>Bacteria</taxon>
        <taxon>Pseudomonadati</taxon>
        <taxon>Pseudomonadota</taxon>
        <taxon>Betaproteobacteria</taxon>
        <taxon>Neisseriales</taxon>
        <taxon>Neisseriaceae</taxon>
        <taxon>Uruburuella</taxon>
    </lineage>
</organism>
<dbReference type="InterPro" id="IPR009057">
    <property type="entry name" value="Homeodomain-like_sf"/>
</dbReference>
<evidence type="ECO:0000313" key="5">
    <source>
        <dbReference type="Proteomes" id="UP000829817"/>
    </source>
</evidence>
<dbReference type="Pfam" id="PF00440">
    <property type="entry name" value="TetR_N"/>
    <property type="match status" value="1"/>
</dbReference>
<dbReference type="InterPro" id="IPR050109">
    <property type="entry name" value="HTH-type_TetR-like_transc_reg"/>
</dbReference>
<proteinExistence type="predicted"/>
<sequence length="206" mass="23175">MSDSARAQLIAAGLKLYPQYGYAKLSVRLLAAEAGVSPGMFHHVFASKDAFVAEVLVHQYQRTFGRLTLSGADTEDAFLHLREILRQQVRCLRDNLDWVQRAFADSGEGVAVVRDFWHRHFQERHEQLMALLNRCRALPVSEQVHRLAYLLGAVGAPMVIGTRMREMDVLPADLGAYMSEIIEDAAIDRRIDWALSALFPEAKIPS</sequence>
<reference evidence="4 5" key="1">
    <citation type="journal article" date="2022" name="Res Sq">
        <title>Evolution of multicellular longitudinally dividing oral cavity symbionts (Neisseriaceae).</title>
        <authorList>
            <person name="Nyongesa S."/>
            <person name="Weber P."/>
            <person name="Bernet E."/>
            <person name="Pullido F."/>
            <person name="Nieckarz M."/>
            <person name="Delaby M."/>
            <person name="Nieves C."/>
            <person name="Viehboeck T."/>
            <person name="Krause N."/>
            <person name="Rivera-Millot A."/>
            <person name="Nakamura A."/>
            <person name="Vischer N."/>
            <person name="VanNieuwenhze M."/>
            <person name="Brun Y."/>
            <person name="Cava F."/>
            <person name="Bulgheresi S."/>
            <person name="Veyrier F."/>
        </authorList>
    </citation>
    <scope>NUCLEOTIDE SEQUENCE [LARGE SCALE GENOMIC DNA]</scope>
    <source>
        <strain evidence="4 5">CCUG 63373m</strain>
    </source>
</reference>
<dbReference type="PANTHER" id="PTHR30055:SF223">
    <property type="entry name" value="HTH-TYPE TRANSCRIPTIONAL REGULATOR UIDR"/>
    <property type="match status" value="1"/>
</dbReference>
<dbReference type="InterPro" id="IPR001647">
    <property type="entry name" value="HTH_TetR"/>
</dbReference>
<evidence type="ECO:0000256" key="2">
    <source>
        <dbReference type="PROSITE-ProRule" id="PRU00335"/>
    </source>
</evidence>
<feature type="domain" description="HTH tetR-type" evidence="3">
    <location>
        <begin position="3"/>
        <end position="63"/>
    </location>
</feature>
<dbReference type="EMBL" id="CP091508">
    <property type="protein sequence ID" value="UOO83014.1"/>
    <property type="molecule type" value="Genomic_DNA"/>
</dbReference>
<dbReference type="SUPFAM" id="SSF46689">
    <property type="entry name" value="Homeodomain-like"/>
    <property type="match status" value="1"/>
</dbReference>
<evidence type="ECO:0000256" key="1">
    <source>
        <dbReference type="ARBA" id="ARBA00023125"/>
    </source>
</evidence>
<protein>
    <submittedName>
        <fullName evidence="4">TetR/AcrR family transcriptional regulator</fullName>
    </submittedName>
</protein>
<keyword evidence="5" id="KW-1185">Reference proteome</keyword>
<accession>A0ABY4DVF1</accession>
<feature type="DNA-binding region" description="H-T-H motif" evidence="2">
    <location>
        <begin position="26"/>
        <end position="45"/>
    </location>
</feature>
<dbReference type="PRINTS" id="PR00455">
    <property type="entry name" value="HTHTETR"/>
</dbReference>
<dbReference type="PROSITE" id="PS50977">
    <property type="entry name" value="HTH_TETR_2"/>
    <property type="match status" value="1"/>
</dbReference>
<evidence type="ECO:0000313" key="4">
    <source>
        <dbReference type="EMBL" id="UOO83014.1"/>
    </source>
</evidence>
<evidence type="ECO:0000259" key="3">
    <source>
        <dbReference type="PROSITE" id="PS50977"/>
    </source>
</evidence>
<dbReference type="Proteomes" id="UP000829817">
    <property type="component" value="Chromosome"/>
</dbReference>
<dbReference type="PANTHER" id="PTHR30055">
    <property type="entry name" value="HTH-TYPE TRANSCRIPTIONAL REGULATOR RUTR"/>
    <property type="match status" value="1"/>
</dbReference>
<gene>
    <name evidence="4" type="ORF">LVJ83_06025</name>
</gene>
<dbReference type="RefSeq" id="WP_244787276.1">
    <property type="nucleotide sequence ID" value="NZ_CP091508.1"/>
</dbReference>